<dbReference type="InterPro" id="IPR025411">
    <property type="entry name" value="DUF4136"/>
</dbReference>
<dbReference type="AlphaFoldDB" id="A0A937KF18"/>
<gene>
    <name evidence="2" type="ORF">JMN32_15810</name>
</gene>
<evidence type="ECO:0000259" key="1">
    <source>
        <dbReference type="Pfam" id="PF13590"/>
    </source>
</evidence>
<dbReference type="EMBL" id="JAEUGD010000053">
    <property type="protein sequence ID" value="MBL6447785.1"/>
    <property type="molecule type" value="Genomic_DNA"/>
</dbReference>
<sequence>MRFLTASLCLLMLACAEVKVHTSYDHRVDFEQYKTWCWLNDCSPSYDGPHFLFDSAAIETIANTIAIEMANKGFKQVDDRPDLMLDFHIILKEDSSMAAWVHEEDLPFWDPYNEGENYYYFLRGSLIIDIADRSKGRMIWRSNAERLMALTPDLSQAEIRSGIKKALKKFPPKTEDK</sequence>
<protein>
    <submittedName>
        <fullName evidence="2">DUF4136 domain-containing protein</fullName>
    </submittedName>
</protein>
<feature type="domain" description="DUF4136" evidence="1">
    <location>
        <begin position="20"/>
        <end position="172"/>
    </location>
</feature>
<reference evidence="2" key="1">
    <citation type="submission" date="2021-01" db="EMBL/GenBank/DDBJ databases">
        <title>Fulvivirga kasyanovii gen. nov., sp nov., a novel member of the phylum Bacteroidetes isolated from seawater in a mussel farm.</title>
        <authorList>
            <person name="Zhao L.-H."/>
            <person name="Wang Z.-J."/>
        </authorList>
    </citation>
    <scope>NUCLEOTIDE SEQUENCE</scope>
    <source>
        <strain evidence="2">29W222</strain>
    </source>
</reference>
<dbReference type="Pfam" id="PF13590">
    <property type="entry name" value="DUF4136"/>
    <property type="match status" value="1"/>
</dbReference>
<dbReference type="PROSITE" id="PS51257">
    <property type="entry name" value="PROKAR_LIPOPROTEIN"/>
    <property type="match status" value="1"/>
</dbReference>
<comment type="caution">
    <text evidence="2">The sequence shown here is derived from an EMBL/GenBank/DDBJ whole genome shotgun (WGS) entry which is preliminary data.</text>
</comment>
<organism evidence="2 3">
    <name type="scientific">Fulvivirga marina</name>
    <dbReference type="NCBI Taxonomy" id="2494733"/>
    <lineage>
        <taxon>Bacteria</taxon>
        <taxon>Pseudomonadati</taxon>
        <taxon>Bacteroidota</taxon>
        <taxon>Cytophagia</taxon>
        <taxon>Cytophagales</taxon>
        <taxon>Fulvivirgaceae</taxon>
        <taxon>Fulvivirga</taxon>
    </lineage>
</organism>
<dbReference type="RefSeq" id="WP_202857321.1">
    <property type="nucleotide sequence ID" value="NZ_JAEUGD010000053.1"/>
</dbReference>
<dbReference type="Proteomes" id="UP000614216">
    <property type="component" value="Unassembled WGS sequence"/>
</dbReference>
<evidence type="ECO:0000313" key="2">
    <source>
        <dbReference type="EMBL" id="MBL6447785.1"/>
    </source>
</evidence>
<accession>A0A937KF18</accession>
<dbReference type="Gene3D" id="3.30.160.670">
    <property type="match status" value="1"/>
</dbReference>
<proteinExistence type="predicted"/>
<name>A0A937KF18_9BACT</name>
<keyword evidence="3" id="KW-1185">Reference proteome</keyword>
<evidence type="ECO:0000313" key="3">
    <source>
        <dbReference type="Proteomes" id="UP000614216"/>
    </source>
</evidence>